<evidence type="ECO:0000256" key="3">
    <source>
        <dbReference type="ARBA" id="ARBA00022525"/>
    </source>
</evidence>
<organism evidence="8 9">
    <name type="scientific">Drosophila virilis</name>
    <name type="common">Fruit fly</name>
    <dbReference type="NCBI Taxonomy" id="7244"/>
    <lineage>
        <taxon>Eukaryota</taxon>
        <taxon>Metazoa</taxon>
        <taxon>Ecdysozoa</taxon>
        <taxon>Arthropoda</taxon>
        <taxon>Hexapoda</taxon>
        <taxon>Insecta</taxon>
        <taxon>Pterygota</taxon>
        <taxon>Neoptera</taxon>
        <taxon>Endopterygota</taxon>
        <taxon>Diptera</taxon>
        <taxon>Brachycera</taxon>
        <taxon>Muscomorpha</taxon>
        <taxon>Ephydroidea</taxon>
        <taxon>Drosophilidae</taxon>
        <taxon>Drosophila</taxon>
    </lineage>
</organism>
<dbReference type="OMA" id="CKFAENY"/>
<keyword evidence="9" id="KW-1185">Reference proteome</keyword>
<sequence length="253" mass="27885">MLRLFVLSLTLTLALGQSNYCQQGLCSGGSTHIACQNSGAWSASCPTSPAPYIIDMSQELRELLVAAHNARRNRLALGELSGYSSARRMALMRWNDELASLAELNVKQCVRQRDACHNTDRFRNSGQNIALFGYEGEAGARTDQYLLKQAVTNWWQERDNADMAVIDSYPSNWSGDSIERFALMAQQQNIALGCAASRFFKNGLNQFLLVCNYAVNNVAGQPVYVSGPVGEGCQTGMNLNYPGLCKFAEDFNI</sequence>
<dbReference type="SUPFAM" id="SSF55797">
    <property type="entry name" value="PR-1-like"/>
    <property type="match status" value="1"/>
</dbReference>
<dbReference type="InterPro" id="IPR034763">
    <property type="entry name" value="P14a_insect"/>
</dbReference>
<evidence type="ECO:0000259" key="7">
    <source>
        <dbReference type="SMART" id="SM00198"/>
    </source>
</evidence>
<name>B4M532_DROVI</name>
<comment type="similarity">
    <text evidence="2">Belongs to the CRISP family.</text>
</comment>
<evidence type="ECO:0000313" key="9">
    <source>
        <dbReference type="Proteomes" id="UP000008792"/>
    </source>
</evidence>
<dbReference type="Pfam" id="PF00188">
    <property type="entry name" value="CAP"/>
    <property type="match status" value="1"/>
</dbReference>
<protein>
    <recommendedName>
        <fullName evidence="5">Venom allergen-1</fullName>
    </recommendedName>
</protein>
<feature type="domain" description="SCP" evidence="7">
    <location>
        <begin position="58"/>
        <end position="220"/>
    </location>
</feature>
<dbReference type="InParanoid" id="B4M532"/>
<dbReference type="GO" id="GO:0005576">
    <property type="term" value="C:extracellular region"/>
    <property type="evidence" value="ECO:0007669"/>
    <property type="project" value="UniProtKB-SubCell"/>
</dbReference>
<feature type="chain" id="PRO_5002817236" description="Venom allergen-1" evidence="6">
    <location>
        <begin position="17"/>
        <end position="253"/>
    </location>
</feature>
<proteinExistence type="inferred from homology"/>
<dbReference type="InterPro" id="IPR001283">
    <property type="entry name" value="CRISP-related"/>
</dbReference>
<accession>B4M532</accession>
<evidence type="ECO:0000256" key="6">
    <source>
        <dbReference type="SAM" id="SignalP"/>
    </source>
</evidence>
<dbReference type="InterPro" id="IPR035940">
    <property type="entry name" value="CAP_sf"/>
</dbReference>
<dbReference type="PIRSF" id="PIRSF038921">
    <property type="entry name" value="P14a"/>
    <property type="match status" value="1"/>
</dbReference>
<keyword evidence="3" id="KW-0964">Secreted</keyword>
<evidence type="ECO:0000256" key="4">
    <source>
        <dbReference type="ARBA" id="ARBA00022729"/>
    </source>
</evidence>
<comment type="subcellular location">
    <subcellularLocation>
        <location evidence="1">Secreted</location>
    </subcellularLocation>
</comment>
<dbReference type="AlphaFoldDB" id="B4M532"/>
<dbReference type="SMR" id="B4M532"/>
<dbReference type="OrthoDB" id="414826at2759"/>
<evidence type="ECO:0000313" key="8">
    <source>
        <dbReference type="EMBL" id="EDW59743.1"/>
    </source>
</evidence>
<dbReference type="Proteomes" id="UP000008792">
    <property type="component" value="Unassembled WGS sequence"/>
</dbReference>
<feature type="signal peptide" evidence="6">
    <location>
        <begin position="1"/>
        <end position="16"/>
    </location>
</feature>
<evidence type="ECO:0000256" key="1">
    <source>
        <dbReference type="ARBA" id="ARBA00004613"/>
    </source>
</evidence>
<dbReference type="SMART" id="SM00198">
    <property type="entry name" value="SCP"/>
    <property type="match status" value="1"/>
</dbReference>
<dbReference type="HOGENOM" id="CLU_035730_7_0_1"/>
<dbReference type="Gene3D" id="3.40.33.10">
    <property type="entry name" value="CAP"/>
    <property type="match status" value="1"/>
</dbReference>
<dbReference type="PANTHER" id="PTHR10334">
    <property type="entry name" value="CYSTEINE-RICH SECRETORY PROTEIN-RELATED"/>
    <property type="match status" value="1"/>
</dbReference>
<gene>
    <name evidence="8" type="primary">Dvir\GJ10116</name>
    <name evidence="8" type="ORF">Dvir_GJ10116</name>
</gene>
<dbReference type="eggNOG" id="KOG3017">
    <property type="taxonomic scope" value="Eukaryota"/>
</dbReference>
<evidence type="ECO:0000256" key="5">
    <source>
        <dbReference type="ARBA" id="ARBA00068306"/>
    </source>
</evidence>
<dbReference type="EMBL" id="CH940652">
    <property type="protein sequence ID" value="EDW59743.1"/>
    <property type="molecule type" value="Genomic_DNA"/>
</dbReference>
<dbReference type="PhylomeDB" id="B4M532"/>
<dbReference type="InterPro" id="IPR014044">
    <property type="entry name" value="CAP_dom"/>
</dbReference>
<evidence type="ECO:0000256" key="2">
    <source>
        <dbReference type="ARBA" id="ARBA00009923"/>
    </source>
</evidence>
<dbReference type="KEGG" id="dvi:6632395"/>
<dbReference type="FunFam" id="3.40.33.10:FF:000007">
    <property type="entry name" value="Venom allergen"/>
    <property type="match status" value="1"/>
</dbReference>
<reference evidence="8 9" key="1">
    <citation type="journal article" date="2007" name="Nature">
        <title>Evolution of genes and genomes on the Drosophila phylogeny.</title>
        <authorList>
            <consortium name="Drosophila 12 Genomes Consortium"/>
            <person name="Clark A.G."/>
            <person name="Eisen M.B."/>
            <person name="Smith D.R."/>
            <person name="Bergman C.M."/>
            <person name="Oliver B."/>
            <person name="Markow T.A."/>
            <person name="Kaufman T.C."/>
            <person name="Kellis M."/>
            <person name="Gelbart W."/>
            <person name="Iyer V.N."/>
            <person name="Pollard D.A."/>
            <person name="Sackton T.B."/>
            <person name="Larracuente A.M."/>
            <person name="Singh N.D."/>
            <person name="Abad J.P."/>
            <person name="Abt D.N."/>
            <person name="Adryan B."/>
            <person name="Aguade M."/>
            <person name="Akashi H."/>
            <person name="Anderson W.W."/>
            <person name="Aquadro C.F."/>
            <person name="Ardell D.H."/>
            <person name="Arguello R."/>
            <person name="Artieri C.G."/>
            <person name="Barbash D.A."/>
            <person name="Barker D."/>
            <person name="Barsanti P."/>
            <person name="Batterham P."/>
            <person name="Batzoglou S."/>
            <person name="Begun D."/>
            <person name="Bhutkar A."/>
            <person name="Blanco E."/>
            <person name="Bosak S.A."/>
            <person name="Bradley R.K."/>
            <person name="Brand A.D."/>
            <person name="Brent M.R."/>
            <person name="Brooks A.N."/>
            <person name="Brown R.H."/>
            <person name="Butlin R.K."/>
            <person name="Caggese C."/>
            <person name="Calvi B.R."/>
            <person name="Bernardo de Carvalho A."/>
            <person name="Caspi A."/>
            <person name="Castrezana S."/>
            <person name="Celniker S.E."/>
            <person name="Chang J.L."/>
            <person name="Chapple C."/>
            <person name="Chatterji S."/>
            <person name="Chinwalla A."/>
            <person name="Civetta A."/>
            <person name="Clifton S.W."/>
            <person name="Comeron J.M."/>
            <person name="Costello J.C."/>
            <person name="Coyne J.A."/>
            <person name="Daub J."/>
            <person name="David R.G."/>
            <person name="Delcher A.L."/>
            <person name="Delehaunty K."/>
            <person name="Do C.B."/>
            <person name="Ebling H."/>
            <person name="Edwards K."/>
            <person name="Eickbush T."/>
            <person name="Evans J.D."/>
            <person name="Filipski A."/>
            <person name="Findeiss S."/>
            <person name="Freyhult E."/>
            <person name="Fulton L."/>
            <person name="Fulton R."/>
            <person name="Garcia A.C."/>
            <person name="Gardiner A."/>
            <person name="Garfield D.A."/>
            <person name="Garvin B.E."/>
            <person name="Gibson G."/>
            <person name="Gilbert D."/>
            <person name="Gnerre S."/>
            <person name="Godfrey J."/>
            <person name="Good R."/>
            <person name="Gotea V."/>
            <person name="Gravely B."/>
            <person name="Greenberg A.J."/>
            <person name="Griffiths-Jones S."/>
            <person name="Gross S."/>
            <person name="Guigo R."/>
            <person name="Gustafson E.A."/>
            <person name="Haerty W."/>
            <person name="Hahn M.W."/>
            <person name="Halligan D.L."/>
            <person name="Halpern A.L."/>
            <person name="Halter G.M."/>
            <person name="Han M.V."/>
            <person name="Heger A."/>
            <person name="Hillier L."/>
            <person name="Hinrichs A.S."/>
            <person name="Holmes I."/>
            <person name="Hoskins R.A."/>
            <person name="Hubisz M.J."/>
            <person name="Hultmark D."/>
            <person name="Huntley M.A."/>
            <person name="Jaffe D.B."/>
            <person name="Jagadeeshan S."/>
            <person name="Jeck W.R."/>
            <person name="Johnson J."/>
            <person name="Jones C.D."/>
            <person name="Jordan W.C."/>
            <person name="Karpen G.H."/>
            <person name="Kataoka E."/>
            <person name="Keightley P.D."/>
            <person name="Kheradpour P."/>
            <person name="Kirkness E.F."/>
            <person name="Koerich L.B."/>
            <person name="Kristiansen K."/>
            <person name="Kudrna D."/>
            <person name="Kulathinal R.J."/>
            <person name="Kumar S."/>
            <person name="Kwok R."/>
            <person name="Lander E."/>
            <person name="Langley C.H."/>
            <person name="Lapoint R."/>
            <person name="Lazzaro B.P."/>
            <person name="Lee S.J."/>
            <person name="Levesque L."/>
            <person name="Li R."/>
            <person name="Lin C.F."/>
            <person name="Lin M.F."/>
            <person name="Lindblad-Toh K."/>
            <person name="Llopart A."/>
            <person name="Long M."/>
            <person name="Low L."/>
            <person name="Lozovsky E."/>
            <person name="Lu J."/>
            <person name="Luo M."/>
            <person name="Machado C.A."/>
            <person name="Makalowski W."/>
            <person name="Marzo M."/>
            <person name="Matsuda M."/>
            <person name="Matzkin L."/>
            <person name="McAllister B."/>
            <person name="McBride C.S."/>
            <person name="McKernan B."/>
            <person name="McKernan K."/>
            <person name="Mendez-Lago M."/>
            <person name="Minx P."/>
            <person name="Mollenhauer M.U."/>
            <person name="Montooth K."/>
            <person name="Mount S.M."/>
            <person name="Mu X."/>
            <person name="Myers E."/>
            <person name="Negre B."/>
            <person name="Newfeld S."/>
            <person name="Nielsen R."/>
            <person name="Noor M.A."/>
            <person name="O'Grady P."/>
            <person name="Pachter L."/>
            <person name="Papaceit M."/>
            <person name="Parisi M.J."/>
            <person name="Parisi M."/>
            <person name="Parts L."/>
            <person name="Pedersen J.S."/>
            <person name="Pesole G."/>
            <person name="Phillippy A.M."/>
            <person name="Ponting C.P."/>
            <person name="Pop M."/>
            <person name="Porcelli D."/>
            <person name="Powell J.R."/>
            <person name="Prohaska S."/>
            <person name="Pruitt K."/>
            <person name="Puig M."/>
            <person name="Quesneville H."/>
            <person name="Ram K.R."/>
            <person name="Rand D."/>
            <person name="Rasmussen M.D."/>
            <person name="Reed L.K."/>
            <person name="Reenan R."/>
            <person name="Reily A."/>
            <person name="Remington K.A."/>
            <person name="Rieger T.T."/>
            <person name="Ritchie M.G."/>
            <person name="Robin C."/>
            <person name="Rogers Y.H."/>
            <person name="Rohde C."/>
            <person name="Rozas J."/>
            <person name="Rubenfield M.J."/>
            <person name="Ruiz A."/>
            <person name="Russo S."/>
            <person name="Salzberg S.L."/>
            <person name="Sanchez-Gracia A."/>
            <person name="Saranga D.J."/>
            <person name="Sato H."/>
            <person name="Schaeffer S.W."/>
            <person name="Schatz M.C."/>
            <person name="Schlenke T."/>
            <person name="Schwartz R."/>
            <person name="Segarra C."/>
            <person name="Singh R.S."/>
            <person name="Sirot L."/>
            <person name="Sirota M."/>
            <person name="Sisneros N.B."/>
            <person name="Smith C.D."/>
            <person name="Smith T.F."/>
            <person name="Spieth J."/>
            <person name="Stage D.E."/>
            <person name="Stark A."/>
            <person name="Stephan W."/>
            <person name="Strausberg R.L."/>
            <person name="Strempel S."/>
            <person name="Sturgill D."/>
            <person name="Sutton G."/>
            <person name="Sutton G.G."/>
            <person name="Tao W."/>
            <person name="Teichmann S."/>
            <person name="Tobari Y.N."/>
            <person name="Tomimura Y."/>
            <person name="Tsolas J.M."/>
            <person name="Valente V.L."/>
            <person name="Venter E."/>
            <person name="Venter J.C."/>
            <person name="Vicario S."/>
            <person name="Vieira F.G."/>
            <person name="Vilella A.J."/>
            <person name="Villasante A."/>
            <person name="Walenz B."/>
            <person name="Wang J."/>
            <person name="Wasserman M."/>
            <person name="Watts T."/>
            <person name="Wilson D."/>
            <person name="Wilson R.K."/>
            <person name="Wing R.A."/>
            <person name="Wolfner M.F."/>
            <person name="Wong A."/>
            <person name="Wong G.K."/>
            <person name="Wu C.I."/>
            <person name="Wu G."/>
            <person name="Yamamoto D."/>
            <person name="Yang H.P."/>
            <person name="Yang S.P."/>
            <person name="Yorke J.A."/>
            <person name="Yoshida K."/>
            <person name="Zdobnov E."/>
            <person name="Zhang P."/>
            <person name="Zhang Y."/>
            <person name="Zimin A.V."/>
            <person name="Baldwin J."/>
            <person name="Abdouelleil A."/>
            <person name="Abdulkadir J."/>
            <person name="Abebe A."/>
            <person name="Abera B."/>
            <person name="Abreu J."/>
            <person name="Acer S.C."/>
            <person name="Aftuck L."/>
            <person name="Alexander A."/>
            <person name="An P."/>
            <person name="Anderson E."/>
            <person name="Anderson S."/>
            <person name="Arachi H."/>
            <person name="Azer M."/>
            <person name="Bachantsang P."/>
            <person name="Barry A."/>
            <person name="Bayul T."/>
            <person name="Berlin A."/>
            <person name="Bessette D."/>
            <person name="Bloom T."/>
            <person name="Blye J."/>
            <person name="Boguslavskiy L."/>
            <person name="Bonnet C."/>
            <person name="Boukhgalter B."/>
            <person name="Bourzgui I."/>
            <person name="Brown A."/>
            <person name="Cahill P."/>
            <person name="Channer S."/>
            <person name="Cheshatsang Y."/>
            <person name="Chuda L."/>
            <person name="Citroen M."/>
            <person name="Collymore A."/>
            <person name="Cooke P."/>
            <person name="Costello M."/>
            <person name="D'Aco K."/>
            <person name="Daza R."/>
            <person name="De Haan G."/>
            <person name="DeGray S."/>
            <person name="DeMaso C."/>
            <person name="Dhargay N."/>
            <person name="Dooley K."/>
            <person name="Dooley E."/>
            <person name="Doricent M."/>
            <person name="Dorje P."/>
            <person name="Dorjee K."/>
            <person name="Dupes A."/>
            <person name="Elong R."/>
            <person name="Falk J."/>
            <person name="Farina A."/>
            <person name="Faro S."/>
            <person name="Ferguson D."/>
            <person name="Fisher S."/>
            <person name="Foley C.D."/>
            <person name="Franke A."/>
            <person name="Friedrich D."/>
            <person name="Gadbois L."/>
            <person name="Gearin G."/>
            <person name="Gearin C.R."/>
            <person name="Giannoukos G."/>
            <person name="Goode T."/>
            <person name="Graham J."/>
            <person name="Grandbois E."/>
            <person name="Grewal S."/>
            <person name="Gyaltsen K."/>
            <person name="Hafez N."/>
            <person name="Hagos B."/>
            <person name="Hall J."/>
            <person name="Henson C."/>
            <person name="Hollinger A."/>
            <person name="Honan T."/>
            <person name="Huard M.D."/>
            <person name="Hughes L."/>
            <person name="Hurhula B."/>
            <person name="Husby M.E."/>
            <person name="Kamat A."/>
            <person name="Kanga B."/>
            <person name="Kashin S."/>
            <person name="Khazanovich D."/>
            <person name="Kisner P."/>
            <person name="Lance K."/>
            <person name="Lara M."/>
            <person name="Lee W."/>
            <person name="Lennon N."/>
            <person name="Letendre F."/>
            <person name="LeVine R."/>
            <person name="Lipovsky A."/>
            <person name="Liu X."/>
            <person name="Liu J."/>
            <person name="Liu S."/>
            <person name="Lokyitsang T."/>
            <person name="Lokyitsang Y."/>
            <person name="Lubonja R."/>
            <person name="Lui A."/>
            <person name="MacDonald P."/>
            <person name="Magnisalis V."/>
            <person name="Maru K."/>
            <person name="Matthews C."/>
            <person name="McCusker W."/>
            <person name="McDonough S."/>
            <person name="Mehta T."/>
            <person name="Meldrim J."/>
            <person name="Meneus L."/>
            <person name="Mihai O."/>
            <person name="Mihalev A."/>
            <person name="Mihova T."/>
            <person name="Mittelman R."/>
            <person name="Mlenga V."/>
            <person name="Montmayeur A."/>
            <person name="Mulrain L."/>
            <person name="Navidi A."/>
            <person name="Naylor J."/>
            <person name="Negash T."/>
            <person name="Nguyen T."/>
            <person name="Nguyen N."/>
            <person name="Nicol R."/>
            <person name="Norbu C."/>
            <person name="Norbu N."/>
            <person name="Novod N."/>
            <person name="O'Neill B."/>
            <person name="Osman S."/>
            <person name="Markiewicz E."/>
            <person name="Oyono O.L."/>
            <person name="Patti C."/>
            <person name="Phunkhang P."/>
            <person name="Pierre F."/>
            <person name="Priest M."/>
            <person name="Raghuraman S."/>
            <person name="Rege F."/>
            <person name="Reyes R."/>
            <person name="Rise C."/>
            <person name="Rogov P."/>
            <person name="Ross K."/>
            <person name="Ryan E."/>
            <person name="Settipalli S."/>
            <person name="Shea T."/>
            <person name="Sherpa N."/>
            <person name="Shi L."/>
            <person name="Shih D."/>
            <person name="Sparrow T."/>
            <person name="Spaulding J."/>
            <person name="Stalker J."/>
            <person name="Stange-Thomann N."/>
            <person name="Stavropoulos S."/>
            <person name="Stone C."/>
            <person name="Strader C."/>
            <person name="Tesfaye S."/>
            <person name="Thomson T."/>
            <person name="Thoulutsang Y."/>
            <person name="Thoulutsang D."/>
            <person name="Topham K."/>
            <person name="Topping I."/>
            <person name="Tsamla T."/>
            <person name="Vassiliev H."/>
            <person name="Vo A."/>
            <person name="Wangchuk T."/>
            <person name="Wangdi T."/>
            <person name="Weiand M."/>
            <person name="Wilkinson J."/>
            <person name="Wilson A."/>
            <person name="Yadav S."/>
            <person name="Young G."/>
            <person name="Yu Q."/>
            <person name="Zembek L."/>
            <person name="Zhong D."/>
            <person name="Zimmer A."/>
            <person name="Zwirko Z."/>
            <person name="Jaffe D.B."/>
            <person name="Alvarez P."/>
            <person name="Brockman W."/>
            <person name="Butler J."/>
            <person name="Chin C."/>
            <person name="Gnerre S."/>
            <person name="Grabherr M."/>
            <person name="Kleber M."/>
            <person name="Mauceli E."/>
            <person name="MacCallum I."/>
        </authorList>
    </citation>
    <scope>NUCLEOTIDE SEQUENCE [LARGE SCALE GENOMIC DNA]</scope>
    <source>
        <strain evidence="9">Tucson 15010-1051.87</strain>
    </source>
</reference>
<dbReference type="CDD" id="cd05380">
    <property type="entry name" value="CAP_euk"/>
    <property type="match status" value="1"/>
</dbReference>
<keyword evidence="4 6" id="KW-0732">Signal</keyword>